<dbReference type="Pfam" id="PF26421">
    <property type="entry name" value="Avidin_like"/>
    <property type="match status" value="1"/>
</dbReference>
<dbReference type="OrthoDB" id="5684515at2"/>
<sequence>MIHYHKKVFRPVQNSENGETNEQTLFYYEQEGNILTASYAGGAIVKGQLIGLVDTDGTIEMRYQQINQSGQLMTGKCVSKPEILKNGKIRLHEDWEWTSGDHSKGQSIIEEV</sequence>
<evidence type="ECO:0008006" key="3">
    <source>
        <dbReference type="Google" id="ProtNLM"/>
    </source>
</evidence>
<protein>
    <recommendedName>
        <fullName evidence="3">N-acetylglutamate synthase</fullName>
    </recommendedName>
</protein>
<dbReference type="InterPro" id="IPR058595">
    <property type="entry name" value="Avidin-like"/>
</dbReference>
<dbReference type="STRING" id="1189621.A3SI_02361"/>
<name>I5C9R6_9BACT</name>
<evidence type="ECO:0000313" key="2">
    <source>
        <dbReference type="Proteomes" id="UP000005551"/>
    </source>
</evidence>
<dbReference type="RefSeq" id="WP_009053394.1">
    <property type="nucleotide sequence ID" value="NZ_AJYA01000003.1"/>
</dbReference>
<accession>I5C9R6</accession>
<dbReference type="AlphaFoldDB" id="I5C9R6"/>
<dbReference type="Proteomes" id="UP000005551">
    <property type="component" value="Unassembled WGS sequence"/>
</dbReference>
<evidence type="ECO:0000313" key="1">
    <source>
        <dbReference type="EMBL" id="EIM78568.1"/>
    </source>
</evidence>
<organism evidence="1 2">
    <name type="scientific">Nitritalea halalkaliphila LW7</name>
    <dbReference type="NCBI Taxonomy" id="1189621"/>
    <lineage>
        <taxon>Bacteria</taxon>
        <taxon>Pseudomonadati</taxon>
        <taxon>Bacteroidota</taxon>
        <taxon>Cytophagia</taxon>
        <taxon>Cytophagales</taxon>
        <taxon>Cyclobacteriaceae</taxon>
        <taxon>Nitritalea</taxon>
    </lineage>
</organism>
<proteinExistence type="predicted"/>
<gene>
    <name evidence="1" type="ORF">A3SI_02361</name>
</gene>
<comment type="caution">
    <text evidence="1">The sequence shown here is derived from an EMBL/GenBank/DDBJ whole genome shotgun (WGS) entry which is preliminary data.</text>
</comment>
<dbReference type="EMBL" id="AJYA01000003">
    <property type="protein sequence ID" value="EIM78568.1"/>
    <property type="molecule type" value="Genomic_DNA"/>
</dbReference>
<reference evidence="1 2" key="1">
    <citation type="submission" date="2012-05" db="EMBL/GenBank/DDBJ databases">
        <title>Genome sequence of Nitritalea halalkaliphila LW7.</title>
        <authorList>
            <person name="Jangir P.K."/>
            <person name="Singh A."/>
            <person name="Shivaji S."/>
            <person name="Sharma R."/>
        </authorList>
    </citation>
    <scope>NUCLEOTIDE SEQUENCE [LARGE SCALE GENOMIC DNA]</scope>
    <source>
        <strain evidence="1 2">LW7</strain>
    </source>
</reference>
<keyword evidence="2" id="KW-1185">Reference proteome</keyword>